<evidence type="ECO:0000313" key="1">
    <source>
        <dbReference type="EMBL" id="AFS53856.1"/>
    </source>
</evidence>
<sequence>MGELYFYDTALRIGAYLNLLPEKVYLHSGTRIGAKKLGIDWKKESLDPAIFPEPFKALKPYEIEDFLCIYKDTFEKKDVSRRRDLSCP</sequence>
<evidence type="ECO:0000313" key="2">
    <source>
        <dbReference type="Proteomes" id="UP000006177"/>
    </source>
</evidence>
<gene>
    <name evidence="1" type="ordered locus">LFML04_1654</name>
</gene>
<dbReference type="STRING" id="1048260.LFML04_1654"/>
<accession>J9ZCJ5</accession>
<dbReference type="HOGENOM" id="CLU_2465252_0_0_0"/>
<dbReference type="KEGG" id="lfi:LFML04_1654"/>
<dbReference type="Proteomes" id="UP000006177">
    <property type="component" value="Chromosome"/>
</dbReference>
<organism evidence="1 2">
    <name type="scientific">Leptospirillum ferriphilum (strain ML-04)</name>
    <dbReference type="NCBI Taxonomy" id="1048260"/>
    <lineage>
        <taxon>Bacteria</taxon>
        <taxon>Pseudomonadati</taxon>
        <taxon>Nitrospirota</taxon>
        <taxon>Nitrospiria</taxon>
        <taxon>Nitrospirales</taxon>
        <taxon>Nitrospiraceae</taxon>
        <taxon>Leptospirillum</taxon>
    </lineage>
</organism>
<reference evidence="1 2" key="1">
    <citation type="journal article" date="2011" name="J. Microbiol.">
        <title>Complete genome of Leptospirillum ferriphilum ML-04 provides insight into its physiology and environmental adaptation.</title>
        <authorList>
            <person name="Mi S."/>
            <person name="Song J."/>
            <person name="Lin J."/>
            <person name="Che Y."/>
            <person name="Zheng H."/>
            <person name="Lin J."/>
        </authorList>
    </citation>
    <scope>NUCLEOTIDE SEQUENCE [LARGE SCALE GENOMIC DNA]</scope>
    <source>
        <strain evidence="1 2">ML-04</strain>
    </source>
</reference>
<dbReference type="AlphaFoldDB" id="J9ZCJ5"/>
<name>J9ZCJ5_LEPFM</name>
<proteinExistence type="predicted"/>
<protein>
    <submittedName>
        <fullName evidence="1">Uncharacterized protein</fullName>
    </submittedName>
</protein>
<dbReference type="EMBL" id="CP002919">
    <property type="protein sequence ID" value="AFS53856.1"/>
    <property type="molecule type" value="Genomic_DNA"/>
</dbReference>
<dbReference type="PATRIC" id="fig|1048260.3.peg.1770"/>